<dbReference type="EMBL" id="MCFI01000016">
    <property type="protein sequence ID" value="ORY78960.1"/>
    <property type="molecule type" value="Genomic_DNA"/>
</dbReference>
<feature type="compositionally biased region" description="Acidic residues" evidence="1">
    <location>
        <begin position="332"/>
        <end position="345"/>
    </location>
</feature>
<feature type="region of interest" description="Disordered" evidence="1">
    <location>
        <begin position="301"/>
        <end position="349"/>
    </location>
</feature>
<evidence type="ECO:0000256" key="1">
    <source>
        <dbReference type="SAM" id="MobiDB-lite"/>
    </source>
</evidence>
<name>A0A1Y2F4Y1_PROLT</name>
<organism evidence="3 4">
    <name type="scientific">Protomyces lactucae-debilis</name>
    <dbReference type="NCBI Taxonomy" id="2754530"/>
    <lineage>
        <taxon>Eukaryota</taxon>
        <taxon>Fungi</taxon>
        <taxon>Dikarya</taxon>
        <taxon>Ascomycota</taxon>
        <taxon>Taphrinomycotina</taxon>
        <taxon>Taphrinomycetes</taxon>
        <taxon>Taphrinales</taxon>
        <taxon>Protomycetaceae</taxon>
        <taxon>Protomyces</taxon>
    </lineage>
</organism>
<dbReference type="GeneID" id="63788048"/>
<feature type="compositionally biased region" description="Acidic residues" evidence="1">
    <location>
        <begin position="311"/>
        <end position="321"/>
    </location>
</feature>
<feature type="signal peptide" evidence="2">
    <location>
        <begin position="1"/>
        <end position="20"/>
    </location>
</feature>
<proteinExistence type="predicted"/>
<comment type="caution">
    <text evidence="3">The sequence shown here is derived from an EMBL/GenBank/DDBJ whole genome shotgun (WGS) entry which is preliminary data.</text>
</comment>
<protein>
    <submittedName>
        <fullName evidence="3">Uncharacterized protein</fullName>
    </submittedName>
</protein>
<accession>A0A1Y2F4Y1</accession>
<evidence type="ECO:0000313" key="4">
    <source>
        <dbReference type="Proteomes" id="UP000193685"/>
    </source>
</evidence>
<sequence>MKLHQAIFGLVLLPSLELQAADDGASSSTAHSALPKDDLLCAGVTFNLWRVVSNPGLSCQDVCDTWRQRYWILYGGDICDFRSNVCVCLYAGPNHEELQRVINGKGKGPAGNEDMGTFGIIPVALHHLYLPDASPKPLSSGATSSDRQFRGMADHYLDFLALYPVALEAWRQRQRKAITSLLTFEQLSNQMEHELMKVGSCKCGLSFEYLSFYIGTGESSTASGAANPALAQCALDTALKRHFVDGWLGYAQSDSHVKPYTIDTELFGCRDFAATVTGKRSCDMPSQGDCEVVRSSPSNFFGNGPFGEHYGEDDQDSEAEVEASQHPGDYGDSSDFDSDFDEEEQMAAADDHIEAVLDEQEQMAAEDGAIGEDMHMADDANVIPPQTPTREDHRVEREDSETDS</sequence>
<feature type="region of interest" description="Disordered" evidence="1">
    <location>
        <begin position="364"/>
        <end position="404"/>
    </location>
</feature>
<gene>
    <name evidence="3" type="ORF">BCR37DRAFT_394317</name>
</gene>
<dbReference type="Proteomes" id="UP000193685">
    <property type="component" value="Unassembled WGS sequence"/>
</dbReference>
<evidence type="ECO:0000256" key="2">
    <source>
        <dbReference type="SAM" id="SignalP"/>
    </source>
</evidence>
<keyword evidence="2" id="KW-0732">Signal</keyword>
<feature type="chain" id="PRO_5012960252" evidence="2">
    <location>
        <begin position="21"/>
        <end position="404"/>
    </location>
</feature>
<dbReference type="AlphaFoldDB" id="A0A1Y2F4Y1"/>
<keyword evidence="4" id="KW-1185">Reference proteome</keyword>
<evidence type="ECO:0000313" key="3">
    <source>
        <dbReference type="EMBL" id="ORY78960.1"/>
    </source>
</evidence>
<reference evidence="3 4" key="1">
    <citation type="submission" date="2016-07" db="EMBL/GenBank/DDBJ databases">
        <title>Pervasive Adenine N6-methylation of Active Genes in Fungi.</title>
        <authorList>
            <consortium name="DOE Joint Genome Institute"/>
            <person name="Mondo S.J."/>
            <person name="Dannebaum R.O."/>
            <person name="Kuo R.C."/>
            <person name="Labutti K."/>
            <person name="Haridas S."/>
            <person name="Kuo A."/>
            <person name="Salamov A."/>
            <person name="Ahrendt S.R."/>
            <person name="Lipzen A."/>
            <person name="Sullivan W."/>
            <person name="Andreopoulos W.B."/>
            <person name="Clum A."/>
            <person name="Lindquist E."/>
            <person name="Daum C."/>
            <person name="Ramamoorthy G.K."/>
            <person name="Gryganskyi A."/>
            <person name="Culley D."/>
            <person name="Magnuson J.K."/>
            <person name="James T.Y."/>
            <person name="O'Malley M.A."/>
            <person name="Stajich J.E."/>
            <person name="Spatafora J.W."/>
            <person name="Visel A."/>
            <person name="Grigoriev I.V."/>
        </authorList>
    </citation>
    <scope>NUCLEOTIDE SEQUENCE [LARGE SCALE GENOMIC DNA]</scope>
    <source>
        <strain evidence="3 4">12-1054</strain>
    </source>
</reference>
<dbReference type="RefSeq" id="XP_040723592.1">
    <property type="nucleotide sequence ID" value="XM_040871449.1"/>
</dbReference>